<evidence type="ECO:0000256" key="10">
    <source>
        <dbReference type="ARBA" id="ARBA00024479"/>
    </source>
</evidence>
<keyword evidence="6" id="KW-0256">Endoplasmic reticulum</keyword>
<gene>
    <name evidence="13" type="ORF">VP01_958g1</name>
</gene>
<evidence type="ECO:0000256" key="8">
    <source>
        <dbReference type="ARBA" id="ARBA00023055"/>
    </source>
</evidence>
<dbReference type="GO" id="GO:0000422">
    <property type="term" value="P:autophagy of mitochondrion"/>
    <property type="evidence" value="ECO:0007669"/>
    <property type="project" value="TreeGrafter"/>
</dbReference>
<dbReference type="PANTHER" id="PTHR13190:SF1">
    <property type="entry name" value="AUTOPHAGY-RELATED 2, ISOFORM A"/>
    <property type="match status" value="1"/>
</dbReference>
<dbReference type="GO" id="GO:0061723">
    <property type="term" value="P:glycophagy"/>
    <property type="evidence" value="ECO:0007669"/>
    <property type="project" value="TreeGrafter"/>
</dbReference>
<evidence type="ECO:0000256" key="12">
    <source>
        <dbReference type="ARBA" id="ARBA00024631"/>
    </source>
</evidence>
<keyword evidence="9" id="KW-0472">Membrane</keyword>
<evidence type="ECO:0000256" key="3">
    <source>
        <dbReference type="ARBA" id="ARBA00009714"/>
    </source>
</evidence>
<keyword evidence="7" id="KW-0072">Autophagy</keyword>
<dbReference type="AlphaFoldDB" id="A0A0L6U669"/>
<evidence type="ECO:0000256" key="5">
    <source>
        <dbReference type="ARBA" id="ARBA00022448"/>
    </source>
</evidence>
<sequence length="336" mass="37695">MLGDKDIVKLLSPKQQAIEHISNDPENMARSWKGLTPDSPNKLCQPPQTMLKIVLNRVQDHFLKYYHSYESGHTKAPELSDFRLSKSTPRRSLITFQCQCGRKRVEIFMAIRIKLDYKPQRVNYMALKKGKTIELMNFFHFEGSDMVSRYATLTGCQYYRSHGVVGHRALDVKANQLADVISGIALVQLIVLNLGSGITDLVLLPIEAEMKKTDGCLSCGIQKGMSSFVEKTTLEVIKMGGRLAIRAQVVLEKAESILGAKSHQELCSETIKRLPSPDPNLAPHHLHAQARLPHIQLPCLITPQAVSGPNFGQNQAQDHVYHQCSCYPWLLADTRV</sequence>
<name>A0A0L6U669_9BASI</name>
<dbReference type="STRING" id="27349.A0A0L6U669"/>
<dbReference type="VEuPathDB" id="FungiDB:VP01_958g1"/>
<evidence type="ECO:0000256" key="7">
    <source>
        <dbReference type="ARBA" id="ARBA00023006"/>
    </source>
</evidence>
<keyword evidence="8" id="KW-0445">Lipid transport</keyword>
<evidence type="ECO:0000256" key="2">
    <source>
        <dbReference type="ARBA" id="ARBA00004623"/>
    </source>
</evidence>
<evidence type="ECO:0000256" key="1">
    <source>
        <dbReference type="ARBA" id="ARBA00004406"/>
    </source>
</evidence>
<dbReference type="InterPro" id="IPR026849">
    <property type="entry name" value="ATG2"/>
</dbReference>
<accession>A0A0L6U669</accession>
<dbReference type="GO" id="GO:0034727">
    <property type="term" value="P:piecemeal microautophagy of the nucleus"/>
    <property type="evidence" value="ECO:0007669"/>
    <property type="project" value="TreeGrafter"/>
</dbReference>
<protein>
    <recommendedName>
        <fullName evidence="4">Autophagy-related protein 2</fullName>
    </recommendedName>
</protein>
<comment type="caution">
    <text evidence="13">The sequence shown here is derived from an EMBL/GenBank/DDBJ whole genome shotgun (WGS) entry which is preliminary data.</text>
</comment>
<dbReference type="Pfam" id="PF13329">
    <property type="entry name" value="ATG2_CAD"/>
    <property type="match status" value="1"/>
</dbReference>
<proteinExistence type="inferred from homology"/>
<comment type="catalytic activity">
    <reaction evidence="12">
        <text>a 1,2-diacyl-sn-glycero-3-phosphocholine(in) = a 1,2-diacyl-sn-glycero-3-phosphocholine(out)</text>
        <dbReference type="Rhea" id="RHEA:38571"/>
        <dbReference type="ChEBI" id="CHEBI:57643"/>
    </reaction>
</comment>
<dbReference type="GO" id="GO:0006869">
    <property type="term" value="P:lipid transport"/>
    <property type="evidence" value="ECO:0007669"/>
    <property type="project" value="UniProtKB-KW"/>
</dbReference>
<comment type="subcellular location">
    <subcellularLocation>
        <location evidence="1">Endoplasmic reticulum membrane</location>
        <topology evidence="1">Peripheral membrane protein</topology>
    </subcellularLocation>
    <subcellularLocation>
        <location evidence="2">Preautophagosomal structure membrane</location>
        <topology evidence="2">Peripheral membrane protein</topology>
    </subcellularLocation>
</comment>
<dbReference type="GO" id="GO:0000045">
    <property type="term" value="P:autophagosome assembly"/>
    <property type="evidence" value="ECO:0007669"/>
    <property type="project" value="TreeGrafter"/>
</dbReference>
<keyword evidence="14" id="KW-1185">Reference proteome</keyword>
<evidence type="ECO:0000256" key="4">
    <source>
        <dbReference type="ARBA" id="ARBA00018070"/>
    </source>
</evidence>
<dbReference type="OrthoDB" id="18982at2759"/>
<dbReference type="GO" id="GO:0032266">
    <property type="term" value="F:phosphatidylinositol-3-phosphate binding"/>
    <property type="evidence" value="ECO:0007669"/>
    <property type="project" value="TreeGrafter"/>
</dbReference>
<dbReference type="GO" id="GO:0061709">
    <property type="term" value="P:reticulophagy"/>
    <property type="evidence" value="ECO:0007669"/>
    <property type="project" value="TreeGrafter"/>
</dbReference>
<comment type="similarity">
    <text evidence="3">Belongs to the ATG2 family.</text>
</comment>
<dbReference type="GO" id="GO:0043495">
    <property type="term" value="F:protein-membrane adaptor activity"/>
    <property type="evidence" value="ECO:0007669"/>
    <property type="project" value="TreeGrafter"/>
</dbReference>
<dbReference type="GO" id="GO:0034045">
    <property type="term" value="C:phagophore assembly site membrane"/>
    <property type="evidence" value="ECO:0007669"/>
    <property type="project" value="UniProtKB-SubCell"/>
</dbReference>
<keyword evidence="5" id="KW-0813">Transport</keyword>
<comment type="catalytic activity">
    <reaction evidence="10">
        <text>a 1,2-diacyl-sn-glycero-3-phospho-L-serine(in) = a 1,2-diacyl-sn-glycero-3-phospho-L-serine(out)</text>
        <dbReference type="Rhea" id="RHEA:38663"/>
        <dbReference type="ChEBI" id="CHEBI:57262"/>
    </reaction>
</comment>
<evidence type="ECO:0000256" key="11">
    <source>
        <dbReference type="ARBA" id="ARBA00024615"/>
    </source>
</evidence>
<dbReference type="PANTHER" id="PTHR13190">
    <property type="entry name" value="AUTOPHAGY-RELATED 2, ISOFORM A"/>
    <property type="match status" value="1"/>
</dbReference>
<dbReference type="Proteomes" id="UP000037035">
    <property type="component" value="Unassembled WGS sequence"/>
</dbReference>
<evidence type="ECO:0000256" key="9">
    <source>
        <dbReference type="ARBA" id="ARBA00023136"/>
    </source>
</evidence>
<comment type="catalytic activity">
    <reaction evidence="11">
        <text>a 1,2-diacyl-sn-glycero-3-phosphoethanolamine(in) = a 1,2-diacyl-sn-glycero-3-phosphoethanolamine(out)</text>
        <dbReference type="Rhea" id="RHEA:38895"/>
        <dbReference type="ChEBI" id="CHEBI:64612"/>
    </reaction>
</comment>
<reference evidence="13 14" key="1">
    <citation type="submission" date="2015-08" db="EMBL/GenBank/DDBJ databases">
        <title>Next Generation Sequencing and Analysis of the Genome of Puccinia sorghi L Schw, the Causal Agent of Maize Common Rust.</title>
        <authorList>
            <person name="Rochi L."/>
            <person name="Burguener G."/>
            <person name="Darino M."/>
            <person name="Turjanski A."/>
            <person name="Kreff E."/>
            <person name="Dieguez M.J."/>
            <person name="Sacco F."/>
        </authorList>
    </citation>
    <scope>NUCLEOTIDE SEQUENCE [LARGE SCALE GENOMIC DNA]</scope>
    <source>
        <strain evidence="13 14">RO10H11247</strain>
    </source>
</reference>
<evidence type="ECO:0000256" key="6">
    <source>
        <dbReference type="ARBA" id="ARBA00022824"/>
    </source>
</evidence>
<dbReference type="GO" id="GO:0005789">
    <property type="term" value="C:endoplasmic reticulum membrane"/>
    <property type="evidence" value="ECO:0007669"/>
    <property type="project" value="UniProtKB-SubCell"/>
</dbReference>
<dbReference type="GO" id="GO:0061908">
    <property type="term" value="C:phagophore"/>
    <property type="evidence" value="ECO:0007669"/>
    <property type="project" value="TreeGrafter"/>
</dbReference>
<evidence type="ECO:0000313" key="13">
    <source>
        <dbReference type="EMBL" id="KNZ44019.1"/>
    </source>
</evidence>
<dbReference type="EMBL" id="LAVV01015258">
    <property type="protein sequence ID" value="KNZ44019.1"/>
    <property type="molecule type" value="Genomic_DNA"/>
</dbReference>
<organism evidence="13 14">
    <name type="scientific">Puccinia sorghi</name>
    <dbReference type="NCBI Taxonomy" id="27349"/>
    <lineage>
        <taxon>Eukaryota</taxon>
        <taxon>Fungi</taxon>
        <taxon>Dikarya</taxon>
        <taxon>Basidiomycota</taxon>
        <taxon>Pucciniomycotina</taxon>
        <taxon>Pucciniomycetes</taxon>
        <taxon>Pucciniales</taxon>
        <taxon>Pucciniaceae</taxon>
        <taxon>Puccinia</taxon>
    </lineage>
</organism>
<evidence type="ECO:0000313" key="14">
    <source>
        <dbReference type="Proteomes" id="UP000037035"/>
    </source>
</evidence>